<evidence type="ECO:0000256" key="1">
    <source>
        <dbReference type="ARBA" id="ARBA00004141"/>
    </source>
</evidence>
<protein>
    <submittedName>
        <fullName evidence="7">ABC-2 type transport system permease protein</fullName>
    </submittedName>
</protein>
<dbReference type="Pfam" id="PF12698">
    <property type="entry name" value="ABC2_membrane_3"/>
    <property type="match status" value="1"/>
</dbReference>
<reference evidence="7 8" key="1">
    <citation type="submission" date="2020-08" db="EMBL/GenBank/DDBJ databases">
        <title>Genomic Encyclopedia of Type Strains, Phase III (KMG-III): the genomes of soil and plant-associated and newly described type strains.</title>
        <authorList>
            <person name="Whitman W."/>
        </authorList>
    </citation>
    <scope>NUCLEOTIDE SEQUENCE [LARGE SCALE GENOMIC DNA]</scope>
    <source>
        <strain evidence="7 8">CECT 3265</strain>
    </source>
</reference>
<keyword evidence="3 5" id="KW-1133">Transmembrane helix</keyword>
<feature type="transmembrane region" description="Helical" evidence="5">
    <location>
        <begin position="255"/>
        <end position="274"/>
    </location>
</feature>
<sequence length="387" mass="40294">MGNAALIKVVAAREITQQMRSKAFWVSVAVTALMLALSFGATTLFQGGGDGRSKVGVVGKQAALTPALGDRAEVSRYENDETARQAVRDGEIDAAVLAGDRIAVLRELPEDLGRALQEAHRAVGQAGQLAGHGVPAKDVPGLLTVEPLKVSTLDPDADRVQQRTIAAGTGVFLLFMLMLVSGLAVAQGVAEEKASRIVEVLLAKVRPWHLLAGKITGLGAAALVQMLVLATATLSAAIGFGVFETPSDALGTGANLLLWFIPGYLLFITLYAVAGSLVSRPEDVNHVVGPVNALQMVGLIGPVLAVSGSTDSATLRILSMVPGTSWASMPVRMAYEDVAWWEIGAAFGLMALAIAVLIRVGSRIYTGGLLQYGGIVKVKDALAGARQ</sequence>
<organism evidence="7 8">
    <name type="scientific">Streptomyces netropsis</name>
    <name type="common">Streptoverticillium netropsis</name>
    <dbReference type="NCBI Taxonomy" id="55404"/>
    <lineage>
        <taxon>Bacteria</taxon>
        <taxon>Bacillati</taxon>
        <taxon>Actinomycetota</taxon>
        <taxon>Actinomycetes</taxon>
        <taxon>Kitasatosporales</taxon>
        <taxon>Streptomycetaceae</taxon>
        <taxon>Streptomyces</taxon>
    </lineage>
</organism>
<gene>
    <name evidence="7" type="ORF">FHS38_003887</name>
</gene>
<dbReference type="AlphaFoldDB" id="A0A7W7LDV0"/>
<comment type="caution">
    <text evidence="7">The sequence shown here is derived from an EMBL/GenBank/DDBJ whole genome shotgun (WGS) entry which is preliminary data.</text>
</comment>
<evidence type="ECO:0000259" key="6">
    <source>
        <dbReference type="Pfam" id="PF12698"/>
    </source>
</evidence>
<comment type="subcellular location">
    <subcellularLocation>
        <location evidence="1">Membrane</location>
        <topology evidence="1">Multi-pass membrane protein</topology>
    </subcellularLocation>
</comment>
<evidence type="ECO:0000313" key="8">
    <source>
        <dbReference type="Proteomes" id="UP000556436"/>
    </source>
</evidence>
<evidence type="ECO:0000256" key="5">
    <source>
        <dbReference type="SAM" id="Phobius"/>
    </source>
</evidence>
<proteinExistence type="predicted"/>
<keyword evidence="2 5" id="KW-0812">Transmembrane</keyword>
<keyword evidence="8" id="KW-1185">Reference proteome</keyword>
<feature type="transmembrane region" description="Helical" evidence="5">
    <location>
        <begin position="23"/>
        <end position="45"/>
    </location>
</feature>
<accession>A0A7W7LDV0</accession>
<feature type="transmembrane region" description="Helical" evidence="5">
    <location>
        <begin position="218"/>
        <end position="243"/>
    </location>
</feature>
<dbReference type="RefSeq" id="WP_184734967.1">
    <property type="nucleotide sequence ID" value="NZ_BMRW01000019.1"/>
</dbReference>
<feature type="transmembrane region" description="Helical" evidence="5">
    <location>
        <begin position="165"/>
        <end position="186"/>
    </location>
</feature>
<dbReference type="InterPro" id="IPR013525">
    <property type="entry name" value="ABC2_TM"/>
</dbReference>
<evidence type="ECO:0000256" key="3">
    <source>
        <dbReference type="ARBA" id="ARBA00022989"/>
    </source>
</evidence>
<dbReference type="GO" id="GO:0016020">
    <property type="term" value="C:membrane"/>
    <property type="evidence" value="ECO:0007669"/>
    <property type="project" value="UniProtKB-SubCell"/>
</dbReference>
<name>A0A7W7LDV0_STRNE</name>
<dbReference type="EMBL" id="JACHJG010000007">
    <property type="protein sequence ID" value="MBB4887833.1"/>
    <property type="molecule type" value="Genomic_DNA"/>
</dbReference>
<keyword evidence="4 5" id="KW-0472">Membrane</keyword>
<dbReference type="PANTHER" id="PTHR43471">
    <property type="entry name" value="ABC TRANSPORTER PERMEASE"/>
    <property type="match status" value="1"/>
</dbReference>
<evidence type="ECO:0000256" key="4">
    <source>
        <dbReference type="ARBA" id="ARBA00023136"/>
    </source>
</evidence>
<feature type="transmembrane region" description="Helical" evidence="5">
    <location>
        <begin position="338"/>
        <end position="358"/>
    </location>
</feature>
<feature type="domain" description="ABC-2 type transporter transmembrane" evidence="6">
    <location>
        <begin position="22"/>
        <end position="358"/>
    </location>
</feature>
<evidence type="ECO:0000256" key="2">
    <source>
        <dbReference type="ARBA" id="ARBA00022692"/>
    </source>
</evidence>
<dbReference type="Proteomes" id="UP000556436">
    <property type="component" value="Unassembled WGS sequence"/>
</dbReference>
<dbReference type="GO" id="GO:0140359">
    <property type="term" value="F:ABC-type transporter activity"/>
    <property type="evidence" value="ECO:0007669"/>
    <property type="project" value="InterPro"/>
</dbReference>
<evidence type="ECO:0000313" key="7">
    <source>
        <dbReference type="EMBL" id="MBB4887833.1"/>
    </source>
</evidence>